<reference evidence="1" key="1">
    <citation type="submission" date="2021-03" db="EMBL/GenBank/DDBJ databases">
        <authorList>
            <consortium name="DOE Joint Genome Institute"/>
            <person name="Ahrendt S."/>
            <person name="Looney B.P."/>
            <person name="Miyauchi S."/>
            <person name="Morin E."/>
            <person name="Drula E."/>
            <person name="Courty P.E."/>
            <person name="Chicoki N."/>
            <person name="Fauchery L."/>
            <person name="Kohler A."/>
            <person name="Kuo A."/>
            <person name="Labutti K."/>
            <person name="Pangilinan J."/>
            <person name="Lipzen A."/>
            <person name="Riley R."/>
            <person name="Andreopoulos W."/>
            <person name="He G."/>
            <person name="Johnson J."/>
            <person name="Barry K.W."/>
            <person name="Grigoriev I.V."/>
            <person name="Nagy L."/>
            <person name="Hibbett D."/>
            <person name="Henrissat B."/>
            <person name="Matheny P.B."/>
            <person name="Labbe J."/>
            <person name="Martin F."/>
        </authorList>
    </citation>
    <scope>NUCLEOTIDE SEQUENCE</scope>
    <source>
        <strain evidence="1">HHB10654</strain>
    </source>
</reference>
<gene>
    <name evidence="1" type="ORF">BV25DRAFT_1922891</name>
</gene>
<reference evidence="1" key="2">
    <citation type="journal article" date="2022" name="New Phytol.">
        <title>Evolutionary transition to the ectomycorrhizal habit in the genomes of a hyperdiverse lineage of mushroom-forming fungi.</title>
        <authorList>
            <person name="Looney B."/>
            <person name="Miyauchi S."/>
            <person name="Morin E."/>
            <person name="Drula E."/>
            <person name="Courty P.E."/>
            <person name="Kohler A."/>
            <person name="Kuo A."/>
            <person name="LaButti K."/>
            <person name="Pangilinan J."/>
            <person name="Lipzen A."/>
            <person name="Riley R."/>
            <person name="Andreopoulos W."/>
            <person name="He G."/>
            <person name="Johnson J."/>
            <person name="Nolan M."/>
            <person name="Tritt A."/>
            <person name="Barry K.W."/>
            <person name="Grigoriev I.V."/>
            <person name="Nagy L.G."/>
            <person name="Hibbett D."/>
            <person name="Henrissat B."/>
            <person name="Matheny P.B."/>
            <person name="Labbe J."/>
            <person name="Martin F.M."/>
        </authorList>
    </citation>
    <scope>NUCLEOTIDE SEQUENCE</scope>
    <source>
        <strain evidence="1">HHB10654</strain>
    </source>
</reference>
<proteinExistence type="predicted"/>
<keyword evidence="2" id="KW-1185">Reference proteome</keyword>
<dbReference type="Proteomes" id="UP000814140">
    <property type="component" value="Unassembled WGS sequence"/>
</dbReference>
<accession>A0ACB8SDI9</accession>
<name>A0ACB8SDI9_9AGAM</name>
<evidence type="ECO:0000313" key="1">
    <source>
        <dbReference type="EMBL" id="KAI0054237.1"/>
    </source>
</evidence>
<sequence length="106" mass="12303">MHSAPAGQIKSSVIFVSAISARRGTFQALELLTDKYWRGEVERPYRHHDDLEALIWVLPWVFLRMKGERTVKNPPLDAWQTNNYRTCYTTKMAFLGNMPDYRASPS</sequence>
<comment type="caution">
    <text evidence="1">The sequence shown here is derived from an EMBL/GenBank/DDBJ whole genome shotgun (WGS) entry which is preliminary data.</text>
</comment>
<dbReference type="EMBL" id="MU277602">
    <property type="protein sequence ID" value="KAI0054237.1"/>
    <property type="molecule type" value="Genomic_DNA"/>
</dbReference>
<evidence type="ECO:0000313" key="2">
    <source>
        <dbReference type="Proteomes" id="UP000814140"/>
    </source>
</evidence>
<protein>
    <submittedName>
        <fullName evidence="1">Uncharacterized protein</fullName>
    </submittedName>
</protein>
<organism evidence="1 2">
    <name type="scientific">Artomyces pyxidatus</name>
    <dbReference type="NCBI Taxonomy" id="48021"/>
    <lineage>
        <taxon>Eukaryota</taxon>
        <taxon>Fungi</taxon>
        <taxon>Dikarya</taxon>
        <taxon>Basidiomycota</taxon>
        <taxon>Agaricomycotina</taxon>
        <taxon>Agaricomycetes</taxon>
        <taxon>Russulales</taxon>
        <taxon>Auriscalpiaceae</taxon>
        <taxon>Artomyces</taxon>
    </lineage>
</organism>